<evidence type="ECO:0000256" key="4">
    <source>
        <dbReference type="ARBA" id="ARBA00022475"/>
    </source>
</evidence>
<feature type="transmembrane region" description="Helical" evidence="5">
    <location>
        <begin position="20"/>
        <end position="40"/>
    </location>
</feature>
<name>A0ABY6YZF5_9BACL</name>
<keyword evidence="5" id="KW-0812">Transmembrane</keyword>
<keyword evidence="4" id="KW-1003">Cell membrane</keyword>
<comment type="subcellular location">
    <subcellularLocation>
        <location evidence="1">Cell membrane</location>
        <topology evidence="1">Multi-pass membrane protein</topology>
    </subcellularLocation>
</comment>
<accession>A0ABY6YZF5</accession>
<dbReference type="RefSeq" id="WP_268043299.1">
    <property type="nucleotide sequence ID" value="NZ_CP104064.1"/>
</dbReference>
<evidence type="ECO:0000256" key="2">
    <source>
        <dbReference type="ARBA" id="ARBA00008335"/>
    </source>
</evidence>
<evidence type="ECO:0000256" key="1">
    <source>
        <dbReference type="ARBA" id="ARBA00004651"/>
    </source>
</evidence>
<comment type="similarity">
    <text evidence="2">Belongs to the major facilitator superfamily.</text>
</comment>
<dbReference type="PANTHER" id="PTHR43271">
    <property type="entry name" value="BLL2771 PROTEIN"/>
    <property type="match status" value="1"/>
</dbReference>
<evidence type="ECO:0000313" key="7">
    <source>
        <dbReference type="Proteomes" id="UP001164803"/>
    </source>
</evidence>
<feature type="transmembrane region" description="Helical" evidence="5">
    <location>
        <begin position="46"/>
        <end position="66"/>
    </location>
</feature>
<sequence>MASSWVSRRAQRERAQASSLYLFFYYIGSSVGGTIGGLFWGKYGWLGVAGFVGLFIVLGIVGTLTMSQIPNVQVTSEKEGYST</sequence>
<reference evidence="6" key="1">
    <citation type="submission" date="2022-08" db="EMBL/GenBank/DDBJ databases">
        <title>Alicyclobacillus dauci DSM2870, complete genome.</title>
        <authorList>
            <person name="Wang Q."/>
            <person name="Cai R."/>
            <person name="Wang Z."/>
        </authorList>
    </citation>
    <scope>NUCLEOTIDE SEQUENCE</scope>
    <source>
        <strain evidence="6">DSM 28700</strain>
    </source>
</reference>
<dbReference type="Proteomes" id="UP001164803">
    <property type="component" value="Chromosome"/>
</dbReference>
<protein>
    <recommendedName>
        <fullName evidence="8">Major facilitator superfamily (MFS) profile domain-containing protein</fullName>
    </recommendedName>
</protein>
<organism evidence="6 7">
    <name type="scientific">Alicyclobacillus dauci</name>
    <dbReference type="NCBI Taxonomy" id="1475485"/>
    <lineage>
        <taxon>Bacteria</taxon>
        <taxon>Bacillati</taxon>
        <taxon>Bacillota</taxon>
        <taxon>Bacilli</taxon>
        <taxon>Bacillales</taxon>
        <taxon>Alicyclobacillaceae</taxon>
        <taxon>Alicyclobacillus</taxon>
    </lineage>
</organism>
<keyword evidence="5" id="KW-1133">Transmembrane helix</keyword>
<keyword evidence="7" id="KW-1185">Reference proteome</keyword>
<dbReference type="InterPro" id="IPR036259">
    <property type="entry name" value="MFS_trans_sf"/>
</dbReference>
<gene>
    <name evidence="6" type="ORF">NZD86_17335</name>
</gene>
<dbReference type="Gene3D" id="1.20.1250.20">
    <property type="entry name" value="MFS general substrate transporter like domains"/>
    <property type="match status" value="1"/>
</dbReference>
<keyword evidence="5" id="KW-0472">Membrane</keyword>
<evidence type="ECO:0000313" key="6">
    <source>
        <dbReference type="EMBL" id="WAH36004.1"/>
    </source>
</evidence>
<dbReference type="EMBL" id="CP104064">
    <property type="protein sequence ID" value="WAH36004.1"/>
    <property type="molecule type" value="Genomic_DNA"/>
</dbReference>
<evidence type="ECO:0008006" key="8">
    <source>
        <dbReference type="Google" id="ProtNLM"/>
    </source>
</evidence>
<evidence type="ECO:0000256" key="5">
    <source>
        <dbReference type="SAM" id="Phobius"/>
    </source>
</evidence>
<keyword evidence="3" id="KW-0813">Transport</keyword>
<dbReference type="SUPFAM" id="SSF103473">
    <property type="entry name" value="MFS general substrate transporter"/>
    <property type="match status" value="1"/>
</dbReference>
<evidence type="ECO:0000256" key="3">
    <source>
        <dbReference type="ARBA" id="ARBA00022448"/>
    </source>
</evidence>
<dbReference type="PANTHER" id="PTHR43271:SF1">
    <property type="entry name" value="INNER MEMBRANE TRANSPORT PROTEIN YNFM"/>
    <property type="match status" value="1"/>
</dbReference>
<proteinExistence type="inferred from homology"/>